<accession>A0A834XCW0</accession>
<dbReference type="EMBL" id="JAAIUW010000001">
    <property type="protein sequence ID" value="KAF7843233.1"/>
    <property type="molecule type" value="Genomic_DNA"/>
</dbReference>
<evidence type="ECO:0000256" key="1">
    <source>
        <dbReference type="SAM" id="MobiDB-lite"/>
    </source>
</evidence>
<proteinExistence type="predicted"/>
<reference evidence="2" key="1">
    <citation type="submission" date="2020-09" db="EMBL/GenBank/DDBJ databases">
        <title>Genome-Enabled Discovery of Anthraquinone Biosynthesis in Senna tora.</title>
        <authorList>
            <person name="Kang S.-H."/>
            <person name="Pandey R.P."/>
            <person name="Lee C.-M."/>
            <person name="Sim J.-S."/>
            <person name="Jeong J.-T."/>
            <person name="Choi B.-S."/>
            <person name="Jung M."/>
            <person name="Ginzburg D."/>
            <person name="Zhao K."/>
            <person name="Won S.Y."/>
            <person name="Oh T.-J."/>
            <person name="Yu Y."/>
            <person name="Kim N.-H."/>
            <person name="Lee O.R."/>
            <person name="Lee T.-H."/>
            <person name="Bashyal P."/>
            <person name="Kim T.-S."/>
            <person name="Lee W.-H."/>
            <person name="Kawkins C."/>
            <person name="Kim C.-K."/>
            <person name="Kim J.S."/>
            <person name="Ahn B.O."/>
            <person name="Rhee S.Y."/>
            <person name="Sohng J.K."/>
        </authorList>
    </citation>
    <scope>NUCLEOTIDE SEQUENCE</scope>
    <source>
        <tissue evidence="2">Leaf</tissue>
    </source>
</reference>
<gene>
    <name evidence="2" type="ORF">G2W53_000138</name>
</gene>
<comment type="caution">
    <text evidence="2">The sequence shown here is derived from an EMBL/GenBank/DDBJ whole genome shotgun (WGS) entry which is preliminary data.</text>
</comment>
<dbReference type="Proteomes" id="UP000634136">
    <property type="component" value="Unassembled WGS sequence"/>
</dbReference>
<protein>
    <submittedName>
        <fullName evidence="2">Uncharacterized protein</fullName>
    </submittedName>
</protein>
<keyword evidence="3" id="KW-1185">Reference proteome</keyword>
<name>A0A834XCW0_9FABA</name>
<evidence type="ECO:0000313" key="3">
    <source>
        <dbReference type="Proteomes" id="UP000634136"/>
    </source>
</evidence>
<feature type="region of interest" description="Disordered" evidence="1">
    <location>
        <begin position="55"/>
        <end position="76"/>
    </location>
</feature>
<evidence type="ECO:0000313" key="2">
    <source>
        <dbReference type="EMBL" id="KAF7843233.1"/>
    </source>
</evidence>
<organism evidence="2 3">
    <name type="scientific">Senna tora</name>
    <dbReference type="NCBI Taxonomy" id="362788"/>
    <lineage>
        <taxon>Eukaryota</taxon>
        <taxon>Viridiplantae</taxon>
        <taxon>Streptophyta</taxon>
        <taxon>Embryophyta</taxon>
        <taxon>Tracheophyta</taxon>
        <taxon>Spermatophyta</taxon>
        <taxon>Magnoliopsida</taxon>
        <taxon>eudicotyledons</taxon>
        <taxon>Gunneridae</taxon>
        <taxon>Pentapetalae</taxon>
        <taxon>rosids</taxon>
        <taxon>fabids</taxon>
        <taxon>Fabales</taxon>
        <taxon>Fabaceae</taxon>
        <taxon>Caesalpinioideae</taxon>
        <taxon>Cassia clade</taxon>
        <taxon>Senna</taxon>
    </lineage>
</organism>
<feature type="compositionally biased region" description="Polar residues" evidence="1">
    <location>
        <begin position="63"/>
        <end position="76"/>
    </location>
</feature>
<sequence>MEDIKDNMVFSRQFCILVAIFLAFHTECNAWAYWRIQRIGFLAGIQFRAQRVEPNNGKRREACNSSQESNSALNQT</sequence>
<dbReference type="AlphaFoldDB" id="A0A834XCW0"/>